<dbReference type="AlphaFoldDB" id="A0A2G5EYW2"/>
<keyword evidence="2" id="KW-0341">Growth regulation</keyword>
<evidence type="ECO:0000256" key="2">
    <source>
        <dbReference type="ARBA" id="ARBA00022604"/>
    </source>
</evidence>
<proteinExistence type="predicted"/>
<dbReference type="InterPro" id="IPR007930">
    <property type="entry name" value="DUF724"/>
</dbReference>
<dbReference type="InParanoid" id="A0A2G5EYW2"/>
<keyword evidence="1" id="KW-0813">Transport</keyword>
<organism evidence="3 4">
    <name type="scientific">Aquilegia coerulea</name>
    <name type="common">Rocky mountain columbine</name>
    <dbReference type="NCBI Taxonomy" id="218851"/>
    <lineage>
        <taxon>Eukaryota</taxon>
        <taxon>Viridiplantae</taxon>
        <taxon>Streptophyta</taxon>
        <taxon>Embryophyta</taxon>
        <taxon>Tracheophyta</taxon>
        <taxon>Spermatophyta</taxon>
        <taxon>Magnoliopsida</taxon>
        <taxon>Ranunculales</taxon>
        <taxon>Ranunculaceae</taxon>
        <taxon>Thalictroideae</taxon>
        <taxon>Aquilegia</taxon>
    </lineage>
</organism>
<dbReference type="Pfam" id="PF05266">
    <property type="entry name" value="DUF724"/>
    <property type="match status" value="1"/>
</dbReference>
<name>A0A2G5EYW2_AQUCA</name>
<gene>
    <name evidence="3" type="ORF">AQUCO_00300450v1</name>
</gene>
<dbReference type="EMBL" id="KZ305020">
    <property type="protein sequence ID" value="PIA60938.1"/>
    <property type="molecule type" value="Genomic_DNA"/>
</dbReference>
<dbReference type="Proteomes" id="UP000230069">
    <property type="component" value="Unassembled WGS sequence"/>
</dbReference>
<evidence type="ECO:0000313" key="4">
    <source>
        <dbReference type="Proteomes" id="UP000230069"/>
    </source>
</evidence>
<evidence type="ECO:0000313" key="3">
    <source>
        <dbReference type="EMBL" id="PIA60938.1"/>
    </source>
</evidence>
<protein>
    <submittedName>
        <fullName evidence="3">Uncharacterized protein</fullName>
    </submittedName>
</protein>
<sequence>MDVFKLFPQHPHFRPLEKLNEEFREGIAFGKMWSLVSLMERTCQAQIDNPRSTFENKLDALNDLERHGFTVQSLRSRLEALLEVKDRYSSLDDSSKTIETEFIDDKRQFDEMIESITLLNTHLKALLMEKERKSLEVVELQKIEDEHAEKIHAARLDFYSVLASPWN</sequence>
<dbReference type="OrthoDB" id="687110at2759"/>
<evidence type="ECO:0000256" key="1">
    <source>
        <dbReference type="ARBA" id="ARBA00022448"/>
    </source>
</evidence>
<keyword evidence="4" id="KW-1185">Reference proteome</keyword>
<accession>A0A2G5EYW2</accession>
<reference evidence="3 4" key="1">
    <citation type="submission" date="2017-09" db="EMBL/GenBank/DDBJ databases">
        <title>WGS assembly of Aquilegia coerulea Goldsmith.</title>
        <authorList>
            <person name="Hodges S."/>
            <person name="Kramer E."/>
            <person name="Nordborg M."/>
            <person name="Tomkins J."/>
            <person name="Borevitz J."/>
            <person name="Derieg N."/>
            <person name="Yan J."/>
            <person name="Mihaltcheva S."/>
            <person name="Hayes R.D."/>
            <person name="Rokhsar D."/>
        </authorList>
    </citation>
    <scope>NUCLEOTIDE SEQUENCE [LARGE SCALE GENOMIC DNA]</scope>
    <source>
        <strain evidence="4">cv. Goldsmith</strain>
    </source>
</reference>